<keyword evidence="5 6" id="KW-0472">Membrane</keyword>
<protein>
    <submittedName>
        <fullName evidence="8">MFS transporter</fullName>
    </submittedName>
</protein>
<feature type="transmembrane region" description="Helical" evidence="6">
    <location>
        <begin position="21"/>
        <end position="41"/>
    </location>
</feature>
<dbReference type="SUPFAM" id="SSF103473">
    <property type="entry name" value="MFS general substrate transporter"/>
    <property type="match status" value="1"/>
</dbReference>
<evidence type="ECO:0000256" key="3">
    <source>
        <dbReference type="ARBA" id="ARBA00022692"/>
    </source>
</evidence>
<gene>
    <name evidence="8" type="ORF">ABSH63_08080</name>
</gene>
<keyword evidence="4 6" id="KW-1133">Transmembrane helix</keyword>
<dbReference type="InterPro" id="IPR044770">
    <property type="entry name" value="MFS_spinster-like"/>
</dbReference>
<feature type="transmembrane region" description="Helical" evidence="6">
    <location>
        <begin position="281"/>
        <end position="301"/>
    </location>
</feature>
<feature type="transmembrane region" description="Helical" evidence="6">
    <location>
        <begin position="115"/>
        <end position="137"/>
    </location>
</feature>
<keyword evidence="9" id="KW-1185">Reference proteome</keyword>
<evidence type="ECO:0000259" key="7">
    <source>
        <dbReference type="PROSITE" id="PS50850"/>
    </source>
</evidence>
<feature type="transmembrane region" description="Helical" evidence="6">
    <location>
        <begin position="61"/>
        <end position="82"/>
    </location>
</feature>
<dbReference type="EMBL" id="JBEPIJ010000007">
    <property type="protein sequence ID" value="MES0873957.1"/>
    <property type="molecule type" value="Genomic_DNA"/>
</dbReference>
<feature type="transmembrane region" description="Helical" evidence="6">
    <location>
        <begin position="313"/>
        <end position="334"/>
    </location>
</feature>
<feature type="transmembrane region" description="Helical" evidence="6">
    <location>
        <begin position="411"/>
        <end position="431"/>
    </location>
</feature>
<dbReference type="RefSeq" id="WP_352888871.1">
    <property type="nucleotide sequence ID" value="NZ_JBEPIJ010000007.1"/>
</dbReference>
<feature type="transmembrane region" description="Helical" evidence="6">
    <location>
        <begin position="149"/>
        <end position="171"/>
    </location>
</feature>
<dbReference type="PROSITE" id="PS50850">
    <property type="entry name" value="MFS"/>
    <property type="match status" value="1"/>
</dbReference>
<dbReference type="Proteomes" id="UP001465331">
    <property type="component" value="Unassembled WGS sequence"/>
</dbReference>
<dbReference type="InterPro" id="IPR020846">
    <property type="entry name" value="MFS_dom"/>
</dbReference>
<keyword evidence="3 6" id="KW-0812">Transmembrane</keyword>
<evidence type="ECO:0000256" key="4">
    <source>
        <dbReference type="ARBA" id="ARBA00022989"/>
    </source>
</evidence>
<feature type="transmembrane region" description="Helical" evidence="6">
    <location>
        <begin position="89"/>
        <end position="109"/>
    </location>
</feature>
<feature type="transmembrane region" description="Helical" evidence="6">
    <location>
        <begin position="191"/>
        <end position="212"/>
    </location>
</feature>
<accession>A0ABV2A9M2</accession>
<proteinExistence type="predicted"/>
<dbReference type="Pfam" id="PF07690">
    <property type="entry name" value="MFS_1"/>
    <property type="match status" value="1"/>
</dbReference>
<comment type="subcellular location">
    <subcellularLocation>
        <location evidence="1">Membrane</location>
        <topology evidence="1">Multi-pass membrane protein</topology>
    </subcellularLocation>
</comment>
<feature type="domain" description="Major facilitator superfamily (MFS) profile" evidence="7">
    <location>
        <begin position="23"/>
        <end position="435"/>
    </location>
</feature>
<dbReference type="PANTHER" id="PTHR23505">
    <property type="entry name" value="SPINSTER"/>
    <property type="match status" value="1"/>
</dbReference>
<comment type="caution">
    <text evidence="8">The sequence shown here is derived from an EMBL/GenBank/DDBJ whole genome shotgun (WGS) entry which is preliminary data.</text>
</comment>
<evidence type="ECO:0000256" key="5">
    <source>
        <dbReference type="ARBA" id="ARBA00023136"/>
    </source>
</evidence>
<evidence type="ECO:0000256" key="2">
    <source>
        <dbReference type="ARBA" id="ARBA00022448"/>
    </source>
</evidence>
<dbReference type="InterPro" id="IPR011701">
    <property type="entry name" value="MFS"/>
</dbReference>
<evidence type="ECO:0000313" key="9">
    <source>
        <dbReference type="Proteomes" id="UP001465331"/>
    </source>
</evidence>
<sequence length="445" mass="47808">MSQTGERPVTVPSAPSLAYPWFVVAILMIAYVFSFVDRQILNLLVGPIRADLGISDTQMSLLMGFSFAIFYTILGIPLARIADAKSRRGLIVAGLVVWSAMTAFCGLAKHYWQLLLFRIGVGVGEAALSPAAYSMIADYFPPERRSTAMSVYSMGIFLGSGLAFLVGGLVVQYSVARGTVLLPLLGEIRPWQTVFLILGIAGILFSFAFLLVREPKRQGVIDGQNSLPFSEVVAYLWANRRAVLSHNVGFAMLALCSYGTTAWIPTYFVRSHGWTASEIGIVFGLEVVVFASAGIIIGGRIADRWIKQGHRDAALRVGVLAGVITMIGGAGYLLAPNGPFAAVALVVPVFGLAMPFGAAPAALQEVVPNRMRGQTTAVYLFMTNMIGLGIGPTAIALITDYVFADDGMLRWSMLIVACVSLLTAMAILAAGMKPYREMYARLAAR</sequence>
<reference evidence="8 9" key="1">
    <citation type="submission" date="2024-06" db="EMBL/GenBank/DDBJ databases">
        <authorList>
            <person name="Li Z."/>
            <person name="Jiang Y."/>
        </authorList>
    </citation>
    <scope>NUCLEOTIDE SEQUENCE [LARGE SCALE GENOMIC DNA]</scope>
    <source>
        <strain evidence="8 9">HSW-8</strain>
    </source>
</reference>
<evidence type="ECO:0000256" key="1">
    <source>
        <dbReference type="ARBA" id="ARBA00004141"/>
    </source>
</evidence>
<dbReference type="InterPro" id="IPR036259">
    <property type="entry name" value="MFS_trans_sf"/>
</dbReference>
<dbReference type="CDD" id="cd17328">
    <property type="entry name" value="MFS_spinster_like"/>
    <property type="match status" value="1"/>
</dbReference>
<evidence type="ECO:0000256" key="6">
    <source>
        <dbReference type="SAM" id="Phobius"/>
    </source>
</evidence>
<evidence type="ECO:0000313" key="8">
    <source>
        <dbReference type="EMBL" id="MES0873957.1"/>
    </source>
</evidence>
<dbReference type="PANTHER" id="PTHR23505:SF79">
    <property type="entry name" value="PROTEIN SPINSTER"/>
    <property type="match status" value="1"/>
</dbReference>
<feature type="transmembrane region" description="Helical" evidence="6">
    <location>
        <begin position="248"/>
        <end position="269"/>
    </location>
</feature>
<name>A0ABV2A9M2_9GAMM</name>
<dbReference type="Gene3D" id="1.20.1250.20">
    <property type="entry name" value="MFS general substrate transporter like domains"/>
    <property type="match status" value="2"/>
</dbReference>
<feature type="transmembrane region" description="Helical" evidence="6">
    <location>
        <begin position="375"/>
        <end position="399"/>
    </location>
</feature>
<keyword evidence="2" id="KW-0813">Transport</keyword>
<organism evidence="8 9">
    <name type="scientific">Sinimarinibacterium thermocellulolyticum</name>
    <dbReference type="NCBI Taxonomy" id="3170016"/>
    <lineage>
        <taxon>Bacteria</taxon>
        <taxon>Pseudomonadati</taxon>
        <taxon>Pseudomonadota</taxon>
        <taxon>Gammaproteobacteria</taxon>
        <taxon>Nevskiales</taxon>
        <taxon>Nevskiaceae</taxon>
        <taxon>Sinimarinibacterium</taxon>
    </lineage>
</organism>
<feature type="transmembrane region" description="Helical" evidence="6">
    <location>
        <begin position="340"/>
        <end position="363"/>
    </location>
</feature>